<protein>
    <submittedName>
        <fullName evidence="2">Uncharacterized protein</fullName>
    </submittedName>
</protein>
<keyword evidence="1" id="KW-0472">Membrane</keyword>
<comment type="caution">
    <text evidence="2">The sequence shown here is derived from an EMBL/GenBank/DDBJ whole genome shotgun (WGS) entry which is preliminary data.</text>
</comment>
<name>A0A2W5WXJ3_9MICO</name>
<sequence length="99" mass="10472">MTTPQAPAAARQDVETRPALRGGVVALVAAAVLAVLPWRLAATTELPVVTVFVVAAVGLCFCLSVVSRRWSRAAWAVYAFATVWGVCVTFFLTGLLPDL</sequence>
<evidence type="ECO:0000313" key="3">
    <source>
        <dbReference type="Proteomes" id="UP000248783"/>
    </source>
</evidence>
<keyword evidence="1" id="KW-1133">Transmembrane helix</keyword>
<gene>
    <name evidence="2" type="ORF">DNL40_11500</name>
</gene>
<proteinExistence type="predicted"/>
<reference evidence="2 3" key="1">
    <citation type="submission" date="2018-06" db="EMBL/GenBank/DDBJ databases">
        <title>Whole genome sequencing of a novel hydrocarbon degrading bacterial strain, PW21 isolated from oil contaminated produced water sample.</title>
        <authorList>
            <person name="Nagkirti P."/>
            <person name="Shaikh A."/>
            <person name="Gowdaman V."/>
            <person name="Engineer A.E."/>
            <person name="Dagar S."/>
            <person name="Dhakephalkar P.K."/>
        </authorList>
    </citation>
    <scope>NUCLEOTIDE SEQUENCE [LARGE SCALE GENOMIC DNA]</scope>
    <source>
        <strain evidence="2 3">PW21</strain>
    </source>
</reference>
<accession>A0A2W5WXJ3</accession>
<feature type="transmembrane region" description="Helical" evidence="1">
    <location>
        <begin position="46"/>
        <end position="66"/>
    </location>
</feature>
<keyword evidence="3" id="KW-1185">Reference proteome</keyword>
<feature type="transmembrane region" description="Helical" evidence="1">
    <location>
        <begin position="73"/>
        <end position="96"/>
    </location>
</feature>
<dbReference type="RefSeq" id="WP_146252085.1">
    <property type="nucleotide sequence ID" value="NZ_QKWH01000009.1"/>
</dbReference>
<dbReference type="Proteomes" id="UP000248783">
    <property type="component" value="Unassembled WGS sequence"/>
</dbReference>
<dbReference type="EMBL" id="QKWH01000009">
    <property type="protein sequence ID" value="PZR52505.1"/>
    <property type="molecule type" value="Genomic_DNA"/>
</dbReference>
<keyword evidence="1" id="KW-0812">Transmembrane</keyword>
<evidence type="ECO:0000256" key="1">
    <source>
        <dbReference type="SAM" id="Phobius"/>
    </source>
</evidence>
<feature type="transmembrane region" description="Helical" evidence="1">
    <location>
        <begin position="20"/>
        <end position="40"/>
    </location>
</feature>
<dbReference type="AlphaFoldDB" id="A0A2W5WXJ3"/>
<organism evidence="2 3">
    <name type="scientific">Xylanimonas oleitrophica</name>
    <dbReference type="NCBI Taxonomy" id="2607479"/>
    <lineage>
        <taxon>Bacteria</taxon>
        <taxon>Bacillati</taxon>
        <taxon>Actinomycetota</taxon>
        <taxon>Actinomycetes</taxon>
        <taxon>Micrococcales</taxon>
        <taxon>Promicromonosporaceae</taxon>
        <taxon>Xylanimonas</taxon>
    </lineage>
</organism>
<evidence type="ECO:0000313" key="2">
    <source>
        <dbReference type="EMBL" id="PZR52505.1"/>
    </source>
</evidence>